<dbReference type="Proteomes" id="UP000310719">
    <property type="component" value="Chromosome"/>
</dbReference>
<organism evidence="3 4">
    <name type="scientific">Leclercia adecarboxylata</name>
    <dbReference type="NCBI Taxonomy" id="83655"/>
    <lineage>
        <taxon>Bacteria</taxon>
        <taxon>Pseudomonadati</taxon>
        <taxon>Pseudomonadota</taxon>
        <taxon>Gammaproteobacteria</taxon>
        <taxon>Enterobacterales</taxon>
        <taxon>Enterobacteriaceae</taxon>
        <taxon>Leclercia</taxon>
    </lineage>
</organism>
<feature type="domain" description="DnaT DNA-binding" evidence="2">
    <location>
        <begin position="20"/>
        <end position="52"/>
    </location>
</feature>
<evidence type="ECO:0000256" key="1">
    <source>
        <dbReference type="SAM" id="MobiDB-lite"/>
    </source>
</evidence>
<dbReference type="Gene3D" id="1.10.8.1180">
    <property type="match status" value="1"/>
</dbReference>
<feature type="compositionally biased region" description="Basic and acidic residues" evidence="1">
    <location>
        <begin position="53"/>
        <end position="67"/>
    </location>
</feature>
<dbReference type="Pfam" id="PF17948">
    <property type="entry name" value="DnaT"/>
    <property type="match status" value="1"/>
</dbReference>
<sequence>MGALPSPSLSPRKSWPPSLLYWQAEGKVFHHIQWQQKLARSVQINRPSNGAQSKRDVNAFSEPDKQIPHGFRGAK</sequence>
<evidence type="ECO:0000259" key="2">
    <source>
        <dbReference type="Pfam" id="PF17948"/>
    </source>
</evidence>
<gene>
    <name evidence="3" type="primary">dnaT_1</name>
    <name evidence="3" type="ORF">NCTC13032_00909</name>
</gene>
<protein>
    <submittedName>
        <fullName evidence="3">Primosomal protein I</fullName>
    </submittedName>
</protein>
<dbReference type="EMBL" id="LR590464">
    <property type="protein sequence ID" value="VTP63555.1"/>
    <property type="molecule type" value="Genomic_DNA"/>
</dbReference>
<evidence type="ECO:0000313" key="3">
    <source>
        <dbReference type="EMBL" id="VTP63555.1"/>
    </source>
</evidence>
<name>A0A4U9HIP0_9ENTR</name>
<dbReference type="AlphaFoldDB" id="A0A4U9HIP0"/>
<evidence type="ECO:0000313" key="4">
    <source>
        <dbReference type="Proteomes" id="UP000310719"/>
    </source>
</evidence>
<dbReference type="InterPro" id="IPR040480">
    <property type="entry name" value="DnaT_DNA_bind"/>
</dbReference>
<proteinExistence type="predicted"/>
<dbReference type="STRING" id="83655.APT61_19275"/>
<accession>A0A4U9HIP0</accession>
<feature type="region of interest" description="Disordered" evidence="1">
    <location>
        <begin position="44"/>
        <end position="75"/>
    </location>
</feature>
<reference evidence="3 4" key="1">
    <citation type="submission" date="2019-05" db="EMBL/GenBank/DDBJ databases">
        <authorList>
            <consortium name="Pathogen Informatics"/>
        </authorList>
    </citation>
    <scope>NUCLEOTIDE SEQUENCE [LARGE SCALE GENOMIC DNA]</scope>
    <source>
        <strain evidence="3 4">NCTC13032</strain>
    </source>
</reference>